<gene>
    <name evidence="13" type="ORF">AVDCRST_MAG09-1301</name>
</gene>
<dbReference type="InterPro" id="IPR002545">
    <property type="entry name" value="CheW-lke_dom"/>
</dbReference>
<feature type="modified residue" description="Phosphohistidine" evidence="9">
    <location>
        <position position="44"/>
    </location>
</feature>
<organism evidence="13">
    <name type="scientific">uncultured Sphingomonas sp</name>
    <dbReference type="NCBI Taxonomy" id="158754"/>
    <lineage>
        <taxon>Bacteria</taxon>
        <taxon>Pseudomonadati</taxon>
        <taxon>Pseudomonadota</taxon>
        <taxon>Alphaproteobacteria</taxon>
        <taxon>Sphingomonadales</taxon>
        <taxon>Sphingomonadaceae</taxon>
        <taxon>Sphingomonas</taxon>
        <taxon>environmental samples</taxon>
    </lineage>
</organism>
<dbReference type="SUPFAM" id="SSF50341">
    <property type="entry name" value="CheW-like"/>
    <property type="match status" value="1"/>
</dbReference>
<dbReference type="Pfam" id="PF01584">
    <property type="entry name" value="CheW"/>
    <property type="match status" value="1"/>
</dbReference>
<evidence type="ECO:0000256" key="5">
    <source>
        <dbReference type="ARBA" id="ARBA00022679"/>
    </source>
</evidence>
<dbReference type="PROSITE" id="PS50109">
    <property type="entry name" value="HIS_KIN"/>
    <property type="match status" value="1"/>
</dbReference>
<dbReference type="EMBL" id="CADCVZ010000022">
    <property type="protein sequence ID" value="CAA9504675.1"/>
    <property type="molecule type" value="Genomic_DNA"/>
</dbReference>
<dbReference type="InterPro" id="IPR005467">
    <property type="entry name" value="His_kinase_dom"/>
</dbReference>
<dbReference type="PROSITE" id="PS50894">
    <property type="entry name" value="HPT"/>
    <property type="match status" value="1"/>
</dbReference>
<dbReference type="EC" id="2.7.13.3" evidence="2"/>
<protein>
    <recommendedName>
        <fullName evidence="3">Chemotaxis protein CheA</fullName>
        <ecNumber evidence="2">2.7.13.3</ecNumber>
    </recommendedName>
</protein>
<evidence type="ECO:0000256" key="3">
    <source>
        <dbReference type="ARBA" id="ARBA00021495"/>
    </source>
</evidence>
<evidence type="ECO:0000256" key="9">
    <source>
        <dbReference type="PROSITE-ProRule" id="PRU00110"/>
    </source>
</evidence>
<dbReference type="PANTHER" id="PTHR43395">
    <property type="entry name" value="SENSOR HISTIDINE KINASE CHEA"/>
    <property type="match status" value="1"/>
</dbReference>
<feature type="domain" description="HPt" evidence="12">
    <location>
        <begin position="1"/>
        <end position="101"/>
    </location>
</feature>
<keyword evidence="5" id="KW-0808">Transferase</keyword>
<dbReference type="InterPro" id="IPR004358">
    <property type="entry name" value="Sig_transdc_His_kin-like_C"/>
</dbReference>
<dbReference type="PROSITE" id="PS50851">
    <property type="entry name" value="CHEW"/>
    <property type="match status" value="1"/>
</dbReference>
<dbReference type="SMART" id="SM00260">
    <property type="entry name" value="CheW"/>
    <property type="match status" value="1"/>
</dbReference>
<dbReference type="GO" id="GO:0006935">
    <property type="term" value="P:chemotaxis"/>
    <property type="evidence" value="ECO:0007669"/>
    <property type="project" value="InterPro"/>
</dbReference>
<dbReference type="InterPro" id="IPR003594">
    <property type="entry name" value="HATPase_dom"/>
</dbReference>
<name>A0A6J4ST88_9SPHN</name>
<dbReference type="FunFam" id="3.30.565.10:FF:000016">
    <property type="entry name" value="Chemotaxis protein CheA, putative"/>
    <property type="match status" value="1"/>
</dbReference>
<dbReference type="SMART" id="SM00073">
    <property type="entry name" value="HPT"/>
    <property type="match status" value="1"/>
</dbReference>
<dbReference type="InterPro" id="IPR036061">
    <property type="entry name" value="CheW-like_dom_sf"/>
</dbReference>
<dbReference type="SUPFAM" id="SSF47226">
    <property type="entry name" value="Histidine-containing phosphotransfer domain, HPT domain"/>
    <property type="match status" value="1"/>
</dbReference>
<evidence type="ECO:0000259" key="11">
    <source>
        <dbReference type="PROSITE" id="PS50851"/>
    </source>
</evidence>
<dbReference type="InterPro" id="IPR036641">
    <property type="entry name" value="HPT_dom_sf"/>
</dbReference>
<evidence type="ECO:0000256" key="6">
    <source>
        <dbReference type="ARBA" id="ARBA00022777"/>
    </source>
</evidence>
<dbReference type="PANTHER" id="PTHR43395:SF1">
    <property type="entry name" value="CHEMOTAXIS PROTEIN CHEA"/>
    <property type="match status" value="1"/>
</dbReference>
<evidence type="ECO:0000256" key="1">
    <source>
        <dbReference type="ARBA" id="ARBA00000085"/>
    </source>
</evidence>
<dbReference type="GO" id="GO:0005737">
    <property type="term" value="C:cytoplasm"/>
    <property type="evidence" value="ECO:0007669"/>
    <property type="project" value="InterPro"/>
</dbReference>
<dbReference type="SMART" id="SM01231">
    <property type="entry name" value="H-kinase_dim"/>
    <property type="match status" value="1"/>
</dbReference>
<comment type="catalytic activity">
    <reaction evidence="1">
        <text>ATP + protein L-histidine = ADP + protein N-phospho-L-histidine.</text>
        <dbReference type="EC" id="2.7.13.3"/>
    </reaction>
</comment>
<dbReference type="Pfam" id="PF01627">
    <property type="entry name" value="Hpt"/>
    <property type="match status" value="1"/>
</dbReference>
<evidence type="ECO:0000256" key="8">
    <source>
        <dbReference type="ARBA" id="ARBA00035100"/>
    </source>
</evidence>
<keyword evidence="6 13" id="KW-0418">Kinase</keyword>
<sequence>MDDLIADFVAECREMLESLGGEIVAWEAQPEDRSRLDSIFRFVHTVKGNCGFFEFPRLEALSHAAEDALADVRAGRRQADGALVSAVLAVIDRIGEMVEVIAAGESLPEGDDAKLIQGLAPGADGSVAVPAAAVVGEVKNASVAPRTIRLSVELLDRVMSGVSDMVLARNELARRLRDNAADVAVDGAFERLSGIIAEMRDAITRTRMQRIENLFVSLPRMVRDLSAELGKQVLVDVEGGDVELDREMIEMIRDPLTHIVRNAVDHGIEGPAERLKAGKREIGFLSVSARQSGNQILIDICDDGRGIDGKRLVEKAVAAGLIEAADAVRLSPAQQFELMFEAGLSTAAQVTNISGRGVGMDVVRSNIERIGGVVEVDSRLGVGSRMTLRVPLTLTIIPALTVSIGSQHFAIPRSAIEEIVRANGDSVTLSQLGGAGVATIRGRRVPEVALADILELPSSLSDEQRTLVVLRPGGGDVFALAVDKVHDHEELVVKPAAPAVMATGLYAGTTLADDGSPILLFDPAGLARVGGVKLEGQERVGRALETAPVTSERVSVPVLLFRTLDGARRAVRLATVDRIEDVSAAAVQWAAGQLRVQLGEAILPLGGCDARPAHGEKLRMFRLSDGCTEMGLAFKEVIDMAEIVGEIVPAEVPGEVAGVTLIGGEPAELVDVHWLFARHCGTAGQGKREAVCRLPTDDAWMQNMLRPIVEAAGYRVVGTDSEEPADLVIAAEGSADPAGEKVPTIRLRSDPEAPTNDGSIYRYDRAGLMTALKAVGGGVR</sequence>
<feature type="domain" description="CheW-like" evidence="11">
    <location>
        <begin position="396"/>
        <end position="532"/>
    </location>
</feature>
<evidence type="ECO:0000256" key="2">
    <source>
        <dbReference type="ARBA" id="ARBA00012438"/>
    </source>
</evidence>
<keyword evidence="4 9" id="KW-0597">Phosphoprotein</keyword>
<keyword evidence="7" id="KW-0902">Two-component regulatory system</keyword>
<dbReference type="InterPro" id="IPR051315">
    <property type="entry name" value="Bact_Chemotaxis_CheA"/>
</dbReference>
<dbReference type="RefSeq" id="WP_294172773.1">
    <property type="nucleotide sequence ID" value="NZ_CADCVZ010000022.1"/>
</dbReference>
<dbReference type="Gene3D" id="3.30.565.10">
    <property type="entry name" value="Histidine kinase-like ATPase, C-terminal domain"/>
    <property type="match status" value="1"/>
</dbReference>
<dbReference type="SMART" id="SM00387">
    <property type="entry name" value="HATPase_c"/>
    <property type="match status" value="1"/>
</dbReference>
<evidence type="ECO:0000259" key="10">
    <source>
        <dbReference type="PROSITE" id="PS50109"/>
    </source>
</evidence>
<dbReference type="GO" id="GO:0000155">
    <property type="term" value="F:phosphorelay sensor kinase activity"/>
    <property type="evidence" value="ECO:0007669"/>
    <property type="project" value="InterPro"/>
</dbReference>
<evidence type="ECO:0000256" key="7">
    <source>
        <dbReference type="ARBA" id="ARBA00023012"/>
    </source>
</evidence>
<dbReference type="PRINTS" id="PR00344">
    <property type="entry name" value="BCTRLSENSOR"/>
</dbReference>
<evidence type="ECO:0000259" key="12">
    <source>
        <dbReference type="PROSITE" id="PS50894"/>
    </source>
</evidence>
<dbReference type="Gene3D" id="2.30.30.40">
    <property type="entry name" value="SH3 Domains"/>
    <property type="match status" value="1"/>
</dbReference>
<reference evidence="13" key="1">
    <citation type="submission" date="2020-02" db="EMBL/GenBank/DDBJ databases">
        <authorList>
            <person name="Meier V. D."/>
        </authorList>
    </citation>
    <scope>NUCLEOTIDE SEQUENCE</scope>
    <source>
        <strain evidence="13">AVDCRST_MAG09</strain>
    </source>
</reference>
<dbReference type="Pfam" id="PF02518">
    <property type="entry name" value="HATPase_c"/>
    <property type="match status" value="1"/>
</dbReference>
<dbReference type="Pfam" id="PF02895">
    <property type="entry name" value="H-kinase_dim"/>
    <property type="match status" value="1"/>
</dbReference>
<evidence type="ECO:0000256" key="4">
    <source>
        <dbReference type="ARBA" id="ARBA00022553"/>
    </source>
</evidence>
<dbReference type="InterPro" id="IPR036890">
    <property type="entry name" value="HATPase_C_sf"/>
</dbReference>
<dbReference type="Gene3D" id="1.20.120.160">
    <property type="entry name" value="HPT domain"/>
    <property type="match status" value="1"/>
</dbReference>
<feature type="domain" description="Histidine kinase" evidence="10">
    <location>
        <begin position="153"/>
        <end position="394"/>
    </location>
</feature>
<dbReference type="SUPFAM" id="SSF55874">
    <property type="entry name" value="ATPase domain of HSP90 chaperone/DNA topoisomerase II/histidine kinase"/>
    <property type="match status" value="1"/>
</dbReference>
<proteinExistence type="predicted"/>
<accession>A0A6J4ST88</accession>
<evidence type="ECO:0000313" key="13">
    <source>
        <dbReference type="EMBL" id="CAA9504675.1"/>
    </source>
</evidence>
<dbReference type="AlphaFoldDB" id="A0A6J4ST88"/>
<dbReference type="InterPro" id="IPR004105">
    <property type="entry name" value="CheA-like_dim"/>
</dbReference>
<dbReference type="CDD" id="cd00088">
    <property type="entry name" value="HPT"/>
    <property type="match status" value="1"/>
</dbReference>
<comment type="function">
    <text evidence="8">Involved in the transmission of sensory signals from the chemoreceptors to the flagellar motors. CheA is autophosphorylated; it can transfer its phosphate group to either CheB or CheY.</text>
</comment>
<dbReference type="InterPro" id="IPR008207">
    <property type="entry name" value="Sig_transdc_His_kin_Hpt_dom"/>
</dbReference>